<sequence length="202" mass="22418">MRSVYVVDDDASIRRSTAFLVRSAGYLPRAFTSSADFLNEAPHLAPGVLLLDVRMPEIDGFGLVESLPAPLGDRFPIVMITGHGDLATAVQAMRHGVRDFLEKPYEDHELLDVVARLWDELDLQLPLIELRAAASEQIDRLADRERDVLILLSAGKMNKVVAHELAISVRTVEMHRAQMLERLGVRTLAEATRLAFAAGLIR</sequence>
<evidence type="ECO:0000259" key="5">
    <source>
        <dbReference type="PROSITE" id="PS50043"/>
    </source>
</evidence>
<dbReference type="Pfam" id="PF00072">
    <property type="entry name" value="Response_reg"/>
    <property type="match status" value="1"/>
</dbReference>
<keyword evidence="3" id="KW-0804">Transcription</keyword>
<feature type="domain" description="Response regulatory" evidence="6">
    <location>
        <begin position="3"/>
        <end position="118"/>
    </location>
</feature>
<reference evidence="8" key="1">
    <citation type="journal article" date="2019" name="Int. J. Syst. Evol. Microbiol.">
        <title>The Global Catalogue of Microorganisms (GCM) 10K type strain sequencing project: providing services to taxonomists for standard genome sequencing and annotation.</title>
        <authorList>
            <consortium name="The Broad Institute Genomics Platform"/>
            <consortium name="The Broad Institute Genome Sequencing Center for Infectious Disease"/>
            <person name="Wu L."/>
            <person name="Ma J."/>
        </authorList>
    </citation>
    <scope>NUCLEOTIDE SEQUENCE [LARGE SCALE GENOMIC DNA]</scope>
    <source>
        <strain evidence="8">Q85</strain>
    </source>
</reference>
<dbReference type="InterPro" id="IPR001789">
    <property type="entry name" value="Sig_transdc_resp-reg_receiver"/>
</dbReference>
<dbReference type="Gene3D" id="3.40.50.2300">
    <property type="match status" value="1"/>
</dbReference>
<proteinExistence type="predicted"/>
<dbReference type="PANTHER" id="PTHR44688:SF16">
    <property type="entry name" value="DNA-BINDING TRANSCRIPTIONAL ACTIVATOR DEVR_DOSR"/>
    <property type="match status" value="1"/>
</dbReference>
<dbReference type="PROSITE" id="PS50110">
    <property type="entry name" value="RESPONSE_REGULATORY"/>
    <property type="match status" value="1"/>
</dbReference>
<keyword evidence="2" id="KW-0238">DNA-binding</keyword>
<gene>
    <name evidence="7" type="ORF">ACFSC3_11795</name>
</gene>
<keyword evidence="1" id="KW-0805">Transcription regulation</keyword>
<dbReference type="PROSITE" id="PS50043">
    <property type="entry name" value="HTH_LUXR_2"/>
    <property type="match status" value="1"/>
</dbReference>
<keyword evidence="8" id="KW-1185">Reference proteome</keyword>
<dbReference type="SUPFAM" id="SSF52172">
    <property type="entry name" value="CheY-like"/>
    <property type="match status" value="1"/>
</dbReference>
<keyword evidence="4" id="KW-0597">Phosphoprotein</keyword>
<accession>A0ABW4NHC8</accession>
<evidence type="ECO:0000313" key="8">
    <source>
        <dbReference type="Proteomes" id="UP001597283"/>
    </source>
</evidence>
<evidence type="ECO:0000256" key="4">
    <source>
        <dbReference type="PROSITE-ProRule" id="PRU00169"/>
    </source>
</evidence>
<dbReference type="SMART" id="SM00448">
    <property type="entry name" value="REC"/>
    <property type="match status" value="1"/>
</dbReference>
<dbReference type="PRINTS" id="PR00038">
    <property type="entry name" value="HTHLUXR"/>
</dbReference>
<dbReference type="InterPro" id="IPR000792">
    <property type="entry name" value="Tscrpt_reg_LuxR_C"/>
</dbReference>
<feature type="modified residue" description="4-aspartylphosphate" evidence="4">
    <location>
        <position position="52"/>
    </location>
</feature>
<dbReference type="CDD" id="cd06170">
    <property type="entry name" value="LuxR_C_like"/>
    <property type="match status" value="1"/>
</dbReference>
<evidence type="ECO:0000256" key="3">
    <source>
        <dbReference type="ARBA" id="ARBA00023163"/>
    </source>
</evidence>
<dbReference type="Gene3D" id="1.10.10.10">
    <property type="entry name" value="Winged helix-like DNA-binding domain superfamily/Winged helix DNA-binding domain"/>
    <property type="match status" value="1"/>
</dbReference>
<dbReference type="SMART" id="SM00421">
    <property type="entry name" value="HTH_LUXR"/>
    <property type="match status" value="1"/>
</dbReference>
<dbReference type="InterPro" id="IPR016032">
    <property type="entry name" value="Sig_transdc_resp-reg_C-effctor"/>
</dbReference>
<organism evidence="7 8">
    <name type="scientific">Sphingomonas floccifaciens</name>
    <dbReference type="NCBI Taxonomy" id="1844115"/>
    <lineage>
        <taxon>Bacteria</taxon>
        <taxon>Pseudomonadati</taxon>
        <taxon>Pseudomonadota</taxon>
        <taxon>Alphaproteobacteria</taxon>
        <taxon>Sphingomonadales</taxon>
        <taxon>Sphingomonadaceae</taxon>
        <taxon>Sphingomonas</taxon>
    </lineage>
</organism>
<dbReference type="SUPFAM" id="SSF46894">
    <property type="entry name" value="C-terminal effector domain of the bipartite response regulators"/>
    <property type="match status" value="1"/>
</dbReference>
<dbReference type="Pfam" id="PF00196">
    <property type="entry name" value="GerE"/>
    <property type="match status" value="1"/>
</dbReference>
<dbReference type="Proteomes" id="UP001597283">
    <property type="component" value="Unassembled WGS sequence"/>
</dbReference>
<comment type="caution">
    <text evidence="7">The sequence shown here is derived from an EMBL/GenBank/DDBJ whole genome shotgun (WGS) entry which is preliminary data.</text>
</comment>
<dbReference type="InterPro" id="IPR011006">
    <property type="entry name" value="CheY-like_superfamily"/>
</dbReference>
<evidence type="ECO:0000313" key="7">
    <source>
        <dbReference type="EMBL" id="MFD1788255.1"/>
    </source>
</evidence>
<evidence type="ECO:0000259" key="6">
    <source>
        <dbReference type="PROSITE" id="PS50110"/>
    </source>
</evidence>
<protein>
    <submittedName>
        <fullName evidence="7">Response regulator transcription factor</fullName>
    </submittedName>
</protein>
<dbReference type="PANTHER" id="PTHR44688">
    <property type="entry name" value="DNA-BINDING TRANSCRIPTIONAL ACTIVATOR DEVR_DOSR"/>
    <property type="match status" value="1"/>
</dbReference>
<dbReference type="EMBL" id="JBHUFC010000003">
    <property type="protein sequence ID" value="MFD1788255.1"/>
    <property type="molecule type" value="Genomic_DNA"/>
</dbReference>
<feature type="domain" description="HTH luxR-type" evidence="5">
    <location>
        <begin position="134"/>
        <end position="199"/>
    </location>
</feature>
<evidence type="ECO:0000256" key="1">
    <source>
        <dbReference type="ARBA" id="ARBA00023015"/>
    </source>
</evidence>
<dbReference type="RefSeq" id="WP_380940639.1">
    <property type="nucleotide sequence ID" value="NZ_JBHUFC010000003.1"/>
</dbReference>
<name>A0ABW4NHC8_9SPHN</name>
<evidence type="ECO:0000256" key="2">
    <source>
        <dbReference type="ARBA" id="ARBA00023125"/>
    </source>
</evidence>
<dbReference type="InterPro" id="IPR036388">
    <property type="entry name" value="WH-like_DNA-bd_sf"/>
</dbReference>